<evidence type="ECO:0000313" key="3">
    <source>
        <dbReference type="Proteomes" id="UP000652761"/>
    </source>
</evidence>
<organism evidence="2 3">
    <name type="scientific">Colocasia esculenta</name>
    <name type="common">Wild taro</name>
    <name type="synonym">Arum esculentum</name>
    <dbReference type="NCBI Taxonomy" id="4460"/>
    <lineage>
        <taxon>Eukaryota</taxon>
        <taxon>Viridiplantae</taxon>
        <taxon>Streptophyta</taxon>
        <taxon>Embryophyta</taxon>
        <taxon>Tracheophyta</taxon>
        <taxon>Spermatophyta</taxon>
        <taxon>Magnoliopsida</taxon>
        <taxon>Liliopsida</taxon>
        <taxon>Araceae</taxon>
        <taxon>Aroideae</taxon>
        <taxon>Colocasieae</taxon>
        <taxon>Colocasia</taxon>
    </lineage>
</organism>
<evidence type="ECO:0000313" key="2">
    <source>
        <dbReference type="EMBL" id="MQL86378.1"/>
    </source>
</evidence>
<feature type="region of interest" description="Disordered" evidence="1">
    <location>
        <begin position="86"/>
        <end position="106"/>
    </location>
</feature>
<accession>A0A843USB2</accession>
<comment type="caution">
    <text evidence="2">The sequence shown here is derived from an EMBL/GenBank/DDBJ whole genome shotgun (WGS) entry which is preliminary data.</text>
</comment>
<dbReference type="Gene3D" id="3.40.50.1820">
    <property type="entry name" value="alpha/beta hydrolase"/>
    <property type="match status" value="1"/>
</dbReference>
<dbReference type="OrthoDB" id="2093222at2759"/>
<gene>
    <name evidence="2" type="ORF">Taro_018913</name>
</gene>
<name>A0A843USB2_COLES</name>
<dbReference type="PANTHER" id="PTHR33428:SF10">
    <property type="entry name" value="CHLOROPHYLLASE-1"/>
    <property type="match status" value="1"/>
</dbReference>
<dbReference type="GO" id="GO:0015996">
    <property type="term" value="P:chlorophyll catabolic process"/>
    <property type="evidence" value="ECO:0007669"/>
    <property type="project" value="UniProtKB-UniPathway"/>
</dbReference>
<reference evidence="2" key="1">
    <citation type="submission" date="2017-07" db="EMBL/GenBank/DDBJ databases">
        <title>Taro Niue Genome Assembly and Annotation.</title>
        <authorList>
            <person name="Atibalentja N."/>
            <person name="Keating K."/>
            <person name="Fields C.J."/>
        </authorList>
    </citation>
    <scope>NUCLEOTIDE SEQUENCE</scope>
    <source>
        <strain evidence="2">Niue_2</strain>
        <tissue evidence="2">Leaf</tissue>
    </source>
</reference>
<dbReference type="InterPro" id="IPR029058">
    <property type="entry name" value="AB_hydrolase_fold"/>
</dbReference>
<evidence type="ECO:0008006" key="4">
    <source>
        <dbReference type="Google" id="ProtNLM"/>
    </source>
</evidence>
<dbReference type="GO" id="GO:0047746">
    <property type="term" value="F:chlorophyllase activity"/>
    <property type="evidence" value="ECO:0007669"/>
    <property type="project" value="TreeGrafter"/>
</dbReference>
<evidence type="ECO:0000256" key="1">
    <source>
        <dbReference type="SAM" id="MobiDB-lite"/>
    </source>
</evidence>
<dbReference type="EMBL" id="NMUH01000896">
    <property type="protein sequence ID" value="MQL86378.1"/>
    <property type="molecule type" value="Genomic_DNA"/>
</dbReference>
<proteinExistence type="predicted"/>
<dbReference type="PANTHER" id="PTHR33428">
    <property type="entry name" value="CHLOROPHYLLASE-2, CHLOROPLASTIC"/>
    <property type="match status" value="1"/>
</dbReference>
<dbReference type="InterPro" id="IPR017395">
    <property type="entry name" value="Chlorophyllase-like"/>
</dbReference>
<dbReference type="Proteomes" id="UP000652761">
    <property type="component" value="Unassembled WGS sequence"/>
</dbReference>
<sequence>MAPAVASIFEHGKLRVQSYEKEQTDASSPPRALLIISPTEAGRYPVILFLPGKSMRIHYYRQLFEHVASHGYIAVVPQLPCSEASQPQDIESAAGGSTNSSLPSSNEDIDAAAAVANWIPKGLQPALPSGVQLNLHKLALAGHSKGGHTAFALAMKKYAPTTLDFSVVVGVDPNGGFFSQITPRLLTYVPNSFTINVPVLIVGSGLGVERARPHYHPCAPKGLNYAEFFNECKPPCSYFVVKDYGHLDMLDDDTPQSILDGCKCGERRTRSLMRTTTAGLIVAFFEAYLHGDRRNLDTVVADPAVAPARLDPVDEKPGGCRCCCWPAAASRALKN</sequence>
<protein>
    <recommendedName>
        <fullName evidence="4">Chlorophyllase</fullName>
    </recommendedName>
</protein>
<dbReference type="UniPathway" id="UPA00674"/>
<dbReference type="AlphaFoldDB" id="A0A843USB2"/>
<keyword evidence="3" id="KW-1185">Reference proteome</keyword>
<dbReference type="Pfam" id="PF07224">
    <property type="entry name" value="Chlorophyllase"/>
    <property type="match status" value="1"/>
</dbReference>
<dbReference type="SUPFAM" id="SSF53474">
    <property type="entry name" value="alpha/beta-Hydrolases"/>
    <property type="match status" value="1"/>
</dbReference>